<sequence>MLNQTRQLNPFLGRRPYVYAIMWTELNLAYVGVRYRKGCHPDEFWKSYFTSSDHVASLRAEYGDPDHIEVLETFLTANEAIAAELDIISTSNCTAVLRS</sequence>
<gene>
    <name evidence="1" type="ORF">FHT02_002075</name>
</gene>
<comment type="caution">
    <text evidence="1">The sequence shown here is derived from an EMBL/GenBank/DDBJ whole genome shotgun (WGS) entry which is preliminary data.</text>
</comment>
<dbReference type="AlphaFoldDB" id="A0A840YEV5"/>
<dbReference type="EMBL" id="JACIJF010000005">
    <property type="protein sequence ID" value="MBB5710835.1"/>
    <property type="molecule type" value="Genomic_DNA"/>
</dbReference>
<name>A0A840YEV5_9SPHN</name>
<evidence type="ECO:0000313" key="2">
    <source>
        <dbReference type="Proteomes" id="UP000527143"/>
    </source>
</evidence>
<proteinExistence type="predicted"/>
<evidence type="ECO:0000313" key="1">
    <source>
        <dbReference type="EMBL" id="MBB5710835.1"/>
    </source>
</evidence>
<dbReference type="Proteomes" id="UP000527143">
    <property type="component" value="Unassembled WGS sequence"/>
</dbReference>
<keyword evidence="2" id="KW-1185">Reference proteome</keyword>
<dbReference type="RefSeq" id="WP_184087149.1">
    <property type="nucleotide sequence ID" value="NZ_JACIJF010000005.1"/>
</dbReference>
<organism evidence="1 2">
    <name type="scientific">Sphingomonas xinjiangensis</name>
    <dbReference type="NCBI Taxonomy" id="643568"/>
    <lineage>
        <taxon>Bacteria</taxon>
        <taxon>Pseudomonadati</taxon>
        <taxon>Pseudomonadota</taxon>
        <taxon>Alphaproteobacteria</taxon>
        <taxon>Sphingomonadales</taxon>
        <taxon>Sphingomonadaceae</taxon>
        <taxon>Sphingomonas</taxon>
    </lineage>
</organism>
<accession>A0A840YEV5</accession>
<reference evidence="1 2" key="1">
    <citation type="submission" date="2020-08" db="EMBL/GenBank/DDBJ databases">
        <title>Genomic Encyclopedia of Type Strains, Phase IV (KMG-IV): sequencing the most valuable type-strain genomes for metagenomic binning, comparative biology and taxonomic classification.</title>
        <authorList>
            <person name="Goeker M."/>
        </authorList>
    </citation>
    <scope>NUCLEOTIDE SEQUENCE [LARGE SCALE GENOMIC DNA]</scope>
    <source>
        <strain evidence="1 2">DSM 26736</strain>
    </source>
</reference>
<protein>
    <submittedName>
        <fullName evidence="1">Uncharacterized protein</fullName>
    </submittedName>
</protein>